<comment type="catalytic activity">
    <reaction evidence="1 9">
        <text>2 a quinol + O2 = 2 a quinone + 2 H2O</text>
        <dbReference type="Rhea" id="RHEA:55376"/>
        <dbReference type="ChEBI" id="CHEBI:15377"/>
        <dbReference type="ChEBI" id="CHEBI:15379"/>
        <dbReference type="ChEBI" id="CHEBI:24646"/>
        <dbReference type="ChEBI" id="CHEBI:132124"/>
    </reaction>
</comment>
<dbReference type="InterPro" id="IPR014250">
    <property type="entry name" value="QoxD"/>
</dbReference>
<dbReference type="EC" id="1.10.3.-" evidence="9"/>
<proteinExistence type="inferred from homology"/>
<evidence type="ECO:0000256" key="5">
    <source>
        <dbReference type="ARBA" id="ARBA00022692"/>
    </source>
</evidence>
<evidence type="ECO:0000256" key="8">
    <source>
        <dbReference type="ARBA" id="ARBA00023136"/>
    </source>
</evidence>
<keyword evidence="12" id="KW-1185">Reference proteome</keyword>
<evidence type="ECO:0000256" key="6">
    <source>
        <dbReference type="ARBA" id="ARBA00022989"/>
    </source>
</evidence>
<dbReference type="EMBL" id="JAUSTP010000010">
    <property type="protein sequence ID" value="MDQ0189729.1"/>
    <property type="molecule type" value="Genomic_DNA"/>
</dbReference>
<evidence type="ECO:0000256" key="4">
    <source>
        <dbReference type="ARBA" id="ARBA00022475"/>
    </source>
</evidence>
<evidence type="ECO:0000256" key="7">
    <source>
        <dbReference type="ARBA" id="ARBA00023002"/>
    </source>
</evidence>
<dbReference type="RefSeq" id="WP_274456717.1">
    <property type="nucleotide sequence ID" value="NZ_CP067097.1"/>
</dbReference>
<dbReference type="NCBIfam" id="TIGR02901">
    <property type="entry name" value="QoxD"/>
    <property type="match status" value="1"/>
</dbReference>
<dbReference type="InterPro" id="IPR050968">
    <property type="entry name" value="Cytochrome_c_oxidase_bac_sub4"/>
</dbReference>
<organism evidence="11 12">
    <name type="scientific">Alicyclobacillus cycloheptanicus</name>
    <dbReference type="NCBI Taxonomy" id="1457"/>
    <lineage>
        <taxon>Bacteria</taxon>
        <taxon>Bacillati</taxon>
        <taxon>Bacillota</taxon>
        <taxon>Bacilli</taxon>
        <taxon>Bacillales</taxon>
        <taxon>Alicyclobacillaceae</taxon>
        <taxon>Alicyclobacillus</taxon>
    </lineage>
</organism>
<keyword evidence="5 9" id="KW-0812">Transmembrane</keyword>
<feature type="transmembrane region" description="Helical" evidence="9">
    <location>
        <begin position="55"/>
        <end position="80"/>
    </location>
</feature>
<feature type="compositionally biased region" description="Polar residues" evidence="10">
    <location>
        <begin position="1"/>
        <end position="17"/>
    </location>
</feature>
<dbReference type="Proteomes" id="UP001232973">
    <property type="component" value="Unassembled WGS sequence"/>
</dbReference>
<reference evidence="11 12" key="1">
    <citation type="submission" date="2023-07" db="EMBL/GenBank/DDBJ databases">
        <title>Genomic Encyclopedia of Type Strains, Phase IV (KMG-IV): sequencing the most valuable type-strain genomes for metagenomic binning, comparative biology and taxonomic classification.</title>
        <authorList>
            <person name="Goeker M."/>
        </authorList>
    </citation>
    <scope>NUCLEOTIDE SEQUENCE [LARGE SCALE GENOMIC DNA]</scope>
    <source>
        <strain evidence="11 12">DSM 4006</strain>
    </source>
</reference>
<evidence type="ECO:0000256" key="9">
    <source>
        <dbReference type="RuleBase" id="RU367153"/>
    </source>
</evidence>
<evidence type="ECO:0000256" key="3">
    <source>
        <dbReference type="ARBA" id="ARBA00008079"/>
    </source>
</evidence>
<feature type="region of interest" description="Disordered" evidence="10">
    <location>
        <begin position="1"/>
        <end position="20"/>
    </location>
</feature>
<dbReference type="Pfam" id="PF03626">
    <property type="entry name" value="COX4_pro"/>
    <property type="match status" value="1"/>
</dbReference>
<feature type="transmembrane region" description="Helical" evidence="9">
    <location>
        <begin position="92"/>
        <end position="113"/>
    </location>
</feature>
<keyword evidence="4 9" id="KW-1003">Cell membrane</keyword>
<keyword evidence="6 9" id="KW-1133">Transmembrane helix</keyword>
<evidence type="ECO:0000313" key="11">
    <source>
        <dbReference type="EMBL" id="MDQ0189729.1"/>
    </source>
</evidence>
<gene>
    <name evidence="11" type="ORF">J2S03_001576</name>
</gene>
<evidence type="ECO:0000256" key="1">
    <source>
        <dbReference type="ARBA" id="ARBA00000725"/>
    </source>
</evidence>
<feature type="transmembrane region" description="Helical" evidence="9">
    <location>
        <begin position="31"/>
        <end position="49"/>
    </location>
</feature>
<evidence type="ECO:0000256" key="2">
    <source>
        <dbReference type="ARBA" id="ARBA00004651"/>
    </source>
</evidence>
<dbReference type="PANTHER" id="PTHR36835">
    <property type="entry name" value="CYTOCHROME BO(3) UBIQUINOL OXIDASE SUBUNIT 4"/>
    <property type="match status" value="1"/>
</dbReference>
<dbReference type="PANTHER" id="PTHR36835:SF1">
    <property type="entry name" value="CYTOCHROME BO(3) UBIQUINOL OXIDASE SUBUNIT 4"/>
    <property type="match status" value="1"/>
</dbReference>
<keyword evidence="8 9" id="KW-0472">Membrane</keyword>
<protein>
    <recommendedName>
        <fullName evidence="9">Quinol oxidase subunit 4</fullName>
        <ecNumber evidence="9">1.10.3.-</ecNumber>
    </recommendedName>
</protein>
<comment type="function">
    <text evidence="9">Catalyzes quinol oxidation with the concomitant reduction of oxygen to water.</text>
</comment>
<keyword evidence="7 9" id="KW-0560">Oxidoreductase</keyword>
<name>A0ABT9XHE6_9BACL</name>
<comment type="subcellular location">
    <subcellularLocation>
        <location evidence="2 9">Cell membrane</location>
        <topology evidence="2 9">Multi-pass membrane protein</topology>
    </subcellularLocation>
</comment>
<sequence length="119" mass="13054">MTQTNTSGLHGANQGSASHGGHHETFPWKHIIGYVLSLILTILAFWIALKLHLSVGATIATILALAIIQMAVQLFMFMHITERIHGDTFQKVMIYSGIVFAAMVVIGTIWVMTFKSTVS</sequence>
<accession>A0ABT9XHE6</accession>
<evidence type="ECO:0000256" key="10">
    <source>
        <dbReference type="SAM" id="MobiDB-lite"/>
    </source>
</evidence>
<comment type="similarity">
    <text evidence="3 9">Belongs to the cytochrome c oxidase bacterial subunit 4 family.</text>
</comment>
<evidence type="ECO:0000313" key="12">
    <source>
        <dbReference type="Proteomes" id="UP001232973"/>
    </source>
</evidence>
<comment type="caution">
    <text evidence="11">The sequence shown here is derived from an EMBL/GenBank/DDBJ whole genome shotgun (WGS) entry which is preliminary data.</text>
</comment>
<dbReference type="InterPro" id="IPR005171">
    <property type="entry name" value="Cyt_c_oxidase_su4_prok"/>
</dbReference>